<evidence type="ECO:0000259" key="4">
    <source>
        <dbReference type="Pfam" id="PF25876"/>
    </source>
</evidence>
<dbReference type="Gene3D" id="1.10.287.470">
    <property type="entry name" value="Helix hairpin bin"/>
    <property type="match status" value="1"/>
</dbReference>
<comment type="subcellular location">
    <subcellularLocation>
        <location evidence="1">Cell envelope</location>
    </subcellularLocation>
</comment>
<dbReference type="RefSeq" id="WP_150903305.1">
    <property type="nucleotide sequence ID" value="NZ_VTWT01000003.1"/>
</dbReference>
<dbReference type="GO" id="GO:0005886">
    <property type="term" value="C:plasma membrane"/>
    <property type="evidence" value="ECO:0007669"/>
    <property type="project" value="TreeGrafter"/>
</dbReference>
<dbReference type="NCBIfam" id="TIGR01730">
    <property type="entry name" value="RND_mfp"/>
    <property type="match status" value="1"/>
</dbReference>
<dbReference type="SUPFAM" id="SSF111369">
    <property type="entry name" value="HlyD-like secretion proteins"/>
    <property type="match status" value="1"/>
</dbReference>
<feature type="domain" description="Multidrug resistance protein MdtA-like C-terminal permuted SH3" evidence="7">
    <location>
        <begin position="300"/>
        <end position="358"/>
    </location>
</feature>
<organism evidence="8 9">
    <name type="scientific">Adhaeribacter soli</name>
    <dbReference type="NCBI Taxonomy" id="2607655"/>
    <lineage>
        <taxon>Bacteria</taxon>
        <taxon>Pseudomonadati</taxon>
        <taxon>Bacteroidota</taxon>
        <taxon>Cytophagia</taxon>
        <taxon>Cytophagales</taxon>
        <taxon>Hymenobacteraceae</taxon>
        <taxon>Adhaeribacter</taxon>
    </lineage>
</organism>
<dbReference type="GO" id="GO:0046677">
    <property type="term" value="P:response to antibiotic"/>
    <property type="evidence" value="ECO:0007669"/>
    <property type="project" value="TreeGrafter"/>
</dbReference>
<feature type="coiled-coil region" evidence="3">
    <location>
        <begin position="97"/>
        <end position="138"/>
    </location>
</feature>
<name>A0A5N1J6A6_9BACT</name>
<keyword evidence="3" id="KW-0175">Coiled coil</keyword>
<dbReference type="PROSITE" id="PS51257">
    <property type="entry name" value="PROKAR_LIPOPROTEIN"/>
    <property type="match status" value="1"/>
</dbReference>
<dbReference type="Pfam" id="PF25944">
    <property type="entry name" value="Beta-barrel_RND"/>
    <property type="match status" value="1"/>
</dbReference>
<evidence type="ECO:0000259" key="5">
    <source>
        <dbReference type="Pfam" id="PF25917"/>
    </source>
</evidence>
<accession>A0A5N1J6A6</accession>
<evidence type="ECO:0000259" key="7">
    <source>
        <dbReference type="Pfam" id="PF25967"/>
    </source>
</evidence>
<feature type="domain" description="Multidrug resistance protein MdtA-like barrel-sandwich hybrid" evidence="5">
    <location>
        <begin position="64"/>
        <end position="200"/>
    </location>
</feature>
<evidence type="ECO:0000313" key="9">
    <source>
        <dbReference type="Proteomes" id="UP000326570"/>
    </source>
</evidence>
<feature type="domain" description="Multidrug resistance protein MdtA-like alpha-helical hairpin" evidence="4">
    <location>
        <begin position="104"/>
        <end position="173"/>
    </location>
</feature>
<dbReference type="GO" id="GO:0030313">
    <property type="term" value="C:cell envelope"/>
    <property type="evidence" value="ECO:0007669"/>
    <property type="project" value="UniProtKB-SubCell"/>
</dbReference>
<protein>
    <submittedName>
        <fullName evidence="8">Efflux RND transporter periplasmic adaptor subunit</fullName>
    </submittedName>
</protein>
<dbReference type="Gene3D" id="2.40.420.20">
    <property type="match status" value="1"/>
</dbReference>
<evidence type="ECO:0000256" key="3">
    <source>
        <dbReference type="SAM" id="Coils"/>
    </source>
</evidence>
<evidence type="ECO:0000313" key="8">
    <source>
        <dbReference type="EMBL" id="KAA9340232.1"/>
    </source>
</evidence>
<dbReference type="Pfam" id="PF25917">
    <property type="entry name" value="BSH_RND"/>
    <property type="match status" value="1"/>
</dbReference>
<dbReference type="Gene3D" id="2.40.30.170">
    <property type="match status" value="1"/>
</dbReference>
<sequence length="379" mass="41430">MKINLYNLSAGILSVALLYSCGKKDAQQGQNPMNAPVPVTAYTVSEENVVGTDTYPGTVVPLQEVELRAQVTGYITNIYVQDGQKVSKGQKLYEIDRTRYQASYNQAQASLRSAQANLEKMRQDLERYENLARQDAIARQRVDYARTDLETAKAQVAAAKAGVSSAANELSYSLITAPMSGTIGISQVKVGAQVSPGTTLLNTISAEDPISVDIVINEKEIPRFTRIQNQQSASDSTFTIQFSDNSVYKYPGKLAAIDRAVNRQTGTITVRVSFPNPERQLIAGMTVVLRVRNQDIGRQLVIPQTALTEQMGEYYAYKIQGDSVVQQKIGLGTKVHNKIVVREGLKPGDKIVVEGTQKLRPNAKITLGQPQPQGPPQGK</sequence>
<reference evidence="8 9" key="1">
    <citation type="submission" date="2019-09" db="EMBL/GenBank/DDBJ databases">
        <title>Genome sequence of Adhaeribacter sp. M2.</title>
        <authorList>
            <person name="Srinivasan S."/>
        </authorList>
    </citation>
    <scope>NUCLEOTIDE SEQUENCE [LARGE SCALE GENOMIC DNA]</scope>
    <source>
        <strain evidence="8 9">M2</strain>
    </source>
</reference>
<dbReference type="InterPro" id="IPR058625">
    <property type="entry name" value="MdtA-like_BSH"/>
</dbReference>
<dbReference type="Pfam" id="PF25967">
    <property type="entry name" value="RND-MFP_C"/>
    <property type="match status" value="1"/>
</dbReference>
<proteinExistence type="inferred from homology"/>
<dbReference type="AlphaFoldDB" id="A0A5N1J6A6"/>
<evidence type="ECO:0000256" key="2">
    <source>
        <dbReference type="ARBA" id="ARBA00009477"/>
    </source>
</evidence>
<evidence type="ECO:0000256" key="1">
    <source>
        <dbReference type="ARBA" id="ARBA00004196"/>
    </source>
</evidence>
<comment type="similarity">
    <text evidence="2">Belongs to the membrane fusion protein (MFP) (TC 8.A.1) family.</text>
</comment>
<dbReference type="Gene3D" id="2.40.50.100">
    <property type="match status" value="1"/>
</dbReference>
<dbReference type="Proteomes" id="UP000326570">
    <property type="component" value="Unassembled WGS sequence"/>
</dbReference>
<dbReference type="GO" id="GO:0022857">
    <property type="term" value="F:transmembrane transporter activity"/>
    <property type="evidence" value="ECO:0007669"/>
    <property type="project" value="InterPro"/>
</dbReference>
<keyword evidence="9" id="KW-1185">Reference proteome</keyword>
<dbReference type="InterPro" id="IPR058624">
    <property type="entry name" value="MdtA-like_HH"/>
</dbReference>
<dbReference type="Pfam" id="PF25876">
    <property type="entry name" value="HH_MFP_RND"/>
    <property type="match status" value="1"/>
</dbReference>
<dbReference type="InterPro" id="IPR058626">
    <property type="entry name" value="MdtA-like_b-barrel"/>
</dbReference>
<dbReference type="PANTHER" id="PTHR30158">
    <property type="entry name" value="ACRA/E-RELATED COMPONENT OF DRUG EFFLUX TRANSPORTER"/>
    <property type="match status" value="1"/>
</dbReference>
<gene>
    <name evidence="8" type="ORF">F0P94_07750</name>
</gene>
<evidence type="ECO:0000259" key="6">
    <source>
        <dbReference type="Pfam" id="PF25944"/>
    </source>
</evidence>
<dbReference type="InterPro" id="IPR006143">
    <property type="entry name" value="RND_pump_MFP"/>
</dbReference>
<dbReference type="EMBL" id="VTWT01000003">
    <property type="protein sequence ID" value="KAA9340232.1"/>
    <property type="molecule type" value="Genomic_DNA"/>
</dbReference>
<dbReference type="InterPro" id="IPR058627">
    <property type="entry name" value="MdtA-like_C"/>
</dbReference>
<feature type="domain" description="Multidrug resistance protein MdtA-like beta-barrel" evidence="6">
    <location>
        <begin position="209"/>
        <end position="292"/>
    </location>
</feature>
<comment type="caution">
    <text evidence="8">The sequence shown here is derived from an EMBL/GenBank/DDBJ whole genome shotgun (WGS) entry which is preliminary data.</text>
</comment>